<evidence type="ECO:0000313" key="3">
    <source>
        <dbReference type="Proteomes" id="UP000824469"/>
    </source>
</evidence>
<feature type="region of interest" description="Disordered" evidence="1">
    <location>
        <begin position="1"/>
        <end position="23"/>
    </location>
</feature>
<feature type="non-terminal residue" evidence="2">
    <location>
        <position position="96"/>
    </location>
</feature>
<keyword evidence="3" id="KW-1185">Reference proteome</keyword>
<comment type="caution">
    <text evidence="2">The sequence shown here is derived from an EMBL/GenBank/DDBJ whole genome shotgun (WGS) entry which is preliminary data.</text>
</comment>
<dbReference type="EMBL" id="JAHRHJ020000009">
    <property type="protein sequence ID" value="KAH9303564.1"/>
    <property type="molecule type" value="Genomic_DNA"/>
</dbReference>
<feature type="non-terminal residue" evidence="2">
    <location>
        <position position="1"/>
    </location>
</feature>
<protein>
    <submittedName>
        <fullName evidence="2">Uncharacterized protein</fullName>
    </submittedName>
</protein>
<feature type="compositionally biased region" description="Low complexity" evidence="1">
    <location>
        <begin position="13"/>
        <end position="23"/>
    </location>
</feature>
<proteinExistence type="predicted"/>
<organism evidence="2 3">
    <name type="scientific">Taxus chinensis</name>
    <name type="common">Chinese yew</name>
    <name type="synonym">Taxus wallichiana var. chinensis</name>
    <dbReference type="NCBI Taxonomy" id="29808"/>
    <lineage>
        <taxon>Eukaryota</taxon>
        <taxon>Viridiplantae</taxon>
        <taxon>Streptophyta</taxon>
        <taxon>Embryophyta</taxon>
        <taxon>Tracheophyta</taxon>
        <taxon>Spermatophyta</taxon>
        <taxon>Pinopsida</taxon>
        <taxon>Pinidae</taxon>
        <taxon>Conifers II</taxon>
        <taxon>Cupressales</taxon>
        <taxon>Taxaceae</taxon>
        <taxon>Taxus</taxon>
    </lineage>
</organism>
<evidence type="ECO:0000256" key="1">
    <source>
        <dbReference type="SAM" id="MobiDB-lite"/>
    </source>
</evidence>
<accession>A0AA38FEW2</accession>
<sequence length="96" mass="11024">NNKKTTKNKPSANVRDNFVKNNNNGHKFYGGQNDKYKAGNKFEPQKGPVCGYYNFGKDHYANQCPLEKDNRNKQHKIHTAVVDKHVEKKVIPIEVP</sequence>
<reference evidence="2 3" key="1">
    <citation type="journal article" date="2021" name="Nat. Plants">
        <title>The Taxus genome provides insights into paclitaxel biosynthesis.</title>
        <authorList>
            <person name="Xiong X."/>
            <person name="Gou J."/>
            <person name="Liao Q."/>
            <person name="Li Y."/>
            <person name="Zhou Q."/>
            <person name="Bi G."/>
            <person name="Li C."/>
            <person name="Du R."/>
            <person name="Wang X."/>
            <person name="Sun T."/>
            <person name="Guo L."/>
            <person name="Liang H."/>
            <person name="Lu P."/>
            <person name="Wu Y."/>
            <person name="Zhang Z."/>
            <person name="Ro D.K."/>
            <person name="Shang Y."/>
            <person name="Huang S."/>
            <person name="Yan J."/>
        </authorList>
    </citation>
    <scope>NUCLEOTIDE SEQUENCE [LARGE SCALE GENOMIC DNA]</scope>
    <source>
        <strain evidence="2">Ta-2019</strain>
    </source>
</reference>
<name>A0AA38FEW2_TAXCH</name>
<dbReference type="AlphaFoldDB" id="A0AA38FEW2"/>
<dbReference type="Proteomes" id="UP000824469">
    <property type="component" value="Unassembled WGS sequence"/>
</dbReference>
<evidence type="ECO:0000313" key="2">
    <source>
        <dbReference type="EMBL" id="KAH9303564.1"/>
    </source>
</evidence>
<gene>
    <name evidence="2" type="ORF">KI387_044445</name>
</gene>